<dbReference type="SUPFAM" id="SSF52540">
    <property type="entry name" value="P-loop containing nucleoside triphosphate hydrolases"/>
    <property type="match status" value="1"/>
</dbReference>
<evidence type="ECO:0000256" key="4">
    <source>
        <dbReference type="ARBA" id="ARBA00022679"/>
    </source>
</evidence>
<feature type="domain" description="Clp1 P-loop" evidence="10">
    <location>
        <begin position="546"/>
        <end position="711"/>
    </location>
</feature>
<feature type="region of interest" description="Disordered" evidence="9">
    <location>
        <begin position="81"/>
        <end position="108"/>
    </location>
</feature>
<reference evidence="12" key="1">
    <citation type="submission" date="2021-01" db="UniProtKB">
        <authorList>
            <consortium name="EnsemblMetazoa"/>
        </authorList>
    </citation>
    <scope>IDENTIFICATION</scope>
</reference>
<dbReference type="InterPro" id="IPR032319">
    <property type="entry name" value="CLP1_P"/>
</dbReference>
<dbReference type="InParanoid" id="A0A7M7JCM0"/>
<dbReference type="Pfam" id="PF25467">
    <property type="entry name" value="NOL9_C"/>
    <property type="match status" value="1"/>
</dbReference>
<evidence type="ECO:0000256" key="5">
    <source>
        <dbReference type="ARBA" id="ARBA00022741"/>
    </source>
</evidence>
<protein>
    <submittedName>
        <fullName evidence="12">Uncharacterized protein</fullName>
    </submittedName>
</protein>
<feature type="compositionally biased region" description="Low complexity" evidence="9">
    <location>
        <begin position="229"/>
        <end position="240"/>
    </location>
</feature>
<evidence type="ECO:0000256" key="6">
    <source>
        <dbReference type="ARBA" id="ARBA00022777"/>
    </source>
</evidence>
<keyword evidence="3" id="KW-0698">rRNA processing</keyword>
<feature type="compositionally biased region" description="Acidic residues" evidence="9">
    <location>
        <begin position="164"/>
        <end position="173"/>
    </location>
</feature>
<dbReference type="InterPro" id="IPR027417">
    <property type="entry name" value="P-loop_NTPase"/>
</dbReference>
<dbReference type="Gene3D" id="3.40.50.300">
    <property type="entry name" value="P-loop containing nucleotide triphosphate hydrolases"/>
    <property type="match status" value="1"/>
</dbReference>
<dbReference type="EnsemblMetazoa" id="XM_022794359">
    <property type="protein sequence ID" value="XP_022650094"/>
    <property type="gene ID" value="LOC111245696"/>
</dbReference>
<evidence type="ECO:0000256" key="8">
    <source>
        <dbReference type="ARBA" id="ARBA00023242"/>
    </source>
</evidence>
<feature type="region of interest" description="Disordered" evidence="9">
    <location>
        <begin position="139"/>
        <end position="193"/>
    </location>
</feature>
<evidence type="ECO:0000259" key="10">
    <source>
        <dbReference type="Pfam" id="PF16575"/>
    </source>
</evidence>
<dbReference type="RefSeq" id="XP_022650094.1">
    <property type="nucleotide sequence ID" value="XM_022794359.1"/>
</dbReference>
<dbReference type="OMA" id="EGPPECL"/>
<feature type="region of interest" description="Disordered" evidence="9">
    <location>
        <begin position="837"/>
        <end position="860"/>
    </location>
</feature>
<dbReference type="Proteomes" id="UP000594260">
    <property type="component" value="Unplaced"/>
</dbReference>
<dbReference type="RefSeq" id="XP_022650093.1">
    <property type="nucleotide sequence ID" value="XM_022794358.1"/>
</dbReference>
<dbReference type="GeneID" id="111245696"/>
<accession>A0A7M7JCM0</accession>
<evidence type="ECO:0000256" key="2">
    <source>
        <dbReference type="ARBA" id="ARBA00011003"/>
    </source>
</evidence>
<keyword evidence="13" id="KW-1185">Reference proteome</keyword>
<dbReference type="OrthoDB" id="2405412at2759"/>
<dbReference type="EnsemblMetazoa" id="XM_022794358">
    <property type="protein sequence ID" value="XP_022650093"/>
    <property type="gene ID" value="LOC111245696"/>
</dbReference>
<evidence type="ECO:0000256" key="3">
    <source>
        <dbReference type="ARBA" id="ARBA00022552"/>
    </source>
</evidence>
<dbReference type="GO" id="GO:0005524">
    <property type="term" value="F:ATP binding"/>
    <property type="evidence" value="ECO:0007669"/>
    <property type="project" value="UniProtKB-KW"/>
</dbReference>
<evidence type="ECO:0000256" key="1">
    <source>
        <dbReference type="ARBA" id="ARBA00004604"/>
    </source>
</evidence>
<feature type="region of interest" description="Disordered" evidence="9">
    <location>
        <begin position="209"/>
        <end position="315"/>
    </location>
</feature>
<dbReference type="Pfam" id="PF16575">
    <property type="entry name" value="CLP1_P"/>
    <property type="match status" value="1"/>
</dbReference>
<keyword evidence="7" id="KW-0067">ATP-binding</keyword>
<dbReference type="PANTHER" id="PTHR12755:SF3">
    <property type="entry name" value="POLYNUCLEOTIDE 5'-HYDROXYL-KINASE NOL9"/>
    <property type="match status" value="1"/>
</dbReference>
<evidence type="ECO:0000313" key="12">
    <source>
        <dbReference type="EnsemblMetazoa" id="XP_022650093"/>
    </source>
</evidence>
<evidence type="ECO:0000259" key="11">
    <source>
        <dbReference type="Pfam" id="PF25467"/>
    </source>
</evidence>
<keyword evidence="4" id="KW-0808">Transferase</keyword>
<dbReference type="GO" id="GO:0051731">
    <property type="term" value="F:polynucleotide 5'-hydroxyl-kinase activity"/>
    <property type="evidence" value="ECO:0007669"/>
    <property type="project" value="InterPro"/>
</dbReference>
<dbReference type="GO" id="GO:0005730">
    <property type="term" value="C:nucleolus"/>
    <property type="evidence" value="ECO:0007669"/>
    <property type="project" value="UniProtKB-SubCell"/>
</dbReference>
<proteinExistence type="inferred from homology"/>
<dbReference type="InterPro" id="IPR057570">
    <property type="entry name" value="NOL9_C"/>
</dbReference>
<comment type="similarity">
    <text evidence="2">Belongs to the Clp1 family. NOL9/GRC3 subfamily.</text>
</comment>
<dbReference type="AlphaFoldDB" id="A0A7M7JCM0"/>
<evidence type="ECO:0000256" key="9">
    <source>
        <dbReference type="SAM" id="MobiDB-lite"/>
    </source>
</evidence>
<feature type="compositionally biased region" description="Polar residues" evidence="9">
    <location>
        <begin position="94"/>
        <end position="108"/>
    </location>
</feature>
<name>A0A7M7JCM0_VARDE</name>
<dbReference type="PANTHER" id="PTHR12755">
    <property type="entry name" value="CLEAVAGE/POLYADENYLATION FACTOR IA SUBUNIT CLP1P"/>
    <property type="match status" value="1"/>
</dbReference>
<feature type="compositionally biased region" description="Polar residues" evidence="9">
    <location>
        <begin position="266"/>
        <end position="275"/>
    </location>
</feature>
<feature type="compositionally biased region" description="Basic and acidic residues" evidence="9">
    <location>
        <begin position="241"/>
        <end position="252"/>
    </location>
</feature>
<keyword evidence="5" id="KW-0547">Nucleotide-binding</keyword>
<feature type="domain" description="NOL9 C-terminal" evidence="11">
    <location>
        <begin position="731"/>
        <end position="824"/>
    </location>
</feature>
<dbReference type="GO" id="GO:0000448">
    <property type="term" value="P:cleavage in ITS2 between 5.8S rRNA and LSU-rRNA of tricistronic rRNA transcript (SSU-rRNA, 5.8S rRNA, LSU-rRNA)"/>
    <property type="evidence" value="ECO:0007669"/>
    <property type="project" value="TreeGrafter"/>
</dbReference>
<dbReference type="KEGG" id="vde:111245696"/>
<feature type="region of interest" description="Disordered" evidence="9">
    <location>
        <begin position="1"/>
        <end position="21"/>
    </location>
</feature>
<keyword evidence="8" id="KW-0539">Nucleus</keyword>
<evidence type="ECO:0000313" key="13">
    <source>
        <dbReference type="Proteomes" id="UP000594260"/>
    </source>
</evidence>
<organism evidence="12 13">
    <name type="scientific">Varroa destructor</name>
    <name type="common">Honeybee mite</name>
    <dbReference type="NCBI Taxonomy" id="109461"/>
    <lineage>
        <taxon>Eukaryota</taxon>
        <taxon>Metazoa</taxon>
        <taxon>Ecdysozoa</taxon>
        <taxon>Arthropoda</taxon>
        <taxon>Chelicerata</taxon>
        <taxon>Arachnida</taxon>
        <taxon>Acari</taxon>
        <taxon>Parasitiformes</taxon>
        <taxon>Mesostigmata</taxon>
        <taxon>Gamasina</taxon>
        <taxon>Dermanyssoidea</taxon>
        <taxon>Varroidae</taxon>
        <taxon>Varroa</taxon>
    </lineage>
</organism>
<keyword evidence="6" id="KW-0418">Kinase</keyword>
<dbReference type="InterPro" id="IPR045116">
    <property type="entry name" value="Clp1/Grc3"/>
</dbReference>
<comment type="subcellular location">
    <subcellularLocation>
        <location evidence="1">Nucleus</location>
        <location evidence="1">Nucleolus</location>
    </subcellularLocation>
</comment>
<sequence length="860" mass="94725">MGKVRQQRHREDLDESNSSLRLNRSVNVASTSAFNVFRGFSNPLKRTSPGLNTAVRGSKKRVRRSGFAAFDSSLTNDEEVLSKRTRHDSRNVFRPNSSAGDSGQQDASTPVFSFPCLSECFSSSAGTSSWGVKKKCLDNRSRTTRHRSSENNSPPKRQRFSLDDSLDEDEDHTETDCQSAVEPHDAGSGSNNYSEIQNIYSRCSIDRSTEHFQDPKRKKRQKAVADAANVSRNNNTQNDNNDSKVDPDDLKKPAHRSWSRIEDDTIQASQDQQTSGDEDDDEKNIISRSSGNDTARKDNNWPVGSHQHHFSGSSDRVPTGVRLFLHRNSVLVALSDSVMISFAGSAWLQVAHGSVRVFDVRLRPSDGPVHVQSVPGSCLLIKNANSYGNNSSNNISLGLYDRMQLMGAGLAFDKAGELIKRFPRKTIIILHGLGTADRYSSLKPNFHLATDSTPENMWSDCRFYVTPVDVGWLPNYSNKQLDILVTNFIKASTRTVIRVAIVGSRNSGKSSTMRVLCNRILHSSSDDQPQSQTDGGGGPPSQKTVPIFVLDLDPGQTEFTPSTCVSLVEVNCLLMGPPGAHQIKPRKSLLVGDSTAGARPESYVAAVNSLMSYVNNELTFNHILIVNTMGWLNGIGDLLLGTVLDIVKPCKVLATSEGIELPTMAWPAKHVQIDAPIVYLKKIEGLFIQDSYTKPVKPAEHRKATIINYFGGLSLLSKKTIALPWNSVALHEVSGLCPPQELLRLINANVVALCNAAEDTIWKSKSDPTVPMLLRETSGTRDEPMECLGFAFVRAVDMLRKTIYLITPESEETVRSANALVHCTGLNVTDYLVTNQNRGSRQGPAPYSLSTDTPRPIWEL</sequence>
<evidence type="ECO:0000256" key="7">
    <source>
        <dbReference type="ARBA" id="ARBA00022840"/>
    </source>
</evidence>